<reference evidence="7 8" key="1">
    <citation type="submission" date="2016-11" db="EMBL/GenBank/DDBJ databases">
        <title>The macronuclear genome of Stentor coeruleus: a giant cell with tiny introns.</title>
        <authorList>
            <person name="Slabodnick M."/>
            <person name="Ruby J.G."/>
            <person name="Reiff S.B."/>
            <person name="Swart E.C."/>
            <person name="Gosai S."/>
            <person name="Prabakaran S."/>
            <person name="Witkowska E."/>
            <person name="Larue G.E."/>
            <person name="Fisher S."/>
            <person name="Freeman R.M."/>
            <person name="Gunawardena J."/>
            <person name="Chu W."/>
            <person name="Stover N.A."/>
            <person name="Gregory B.D."/>
            <person name="Nowacki M."/>
            <person name="Derisi J."/>
            <person name="Roy S.W."/>
            <person name="Marshall W.F."/>
            <person name="Sood P."/>
        </authorList>
    </citation>
    <scope>NUCLEOTIDE SEQUENCE [LARGE SCALE GENOMIC DNA]</scope>
    <source>
        <strain evidence="7">WM001</strain>
    </source>
</reference>
<sequence>MTRFYVDECPSNRTTCEVCKEKISRGEIRILHDEYMGKNLYYHLMCYTPKRKRFLKEKYFKILLSPGIKPLFLSWMNEWNSFYLPENIHSNVPSNISRAINTPASKIKRIYLEVFKFFSISEIINCLSLVCKDFYSTIWEPELWRCLYTRDFETPSIIPEDWKNAYLQEYITHCFHCKKKPEDFKKYECQLLKRVFCTSCLKNEKYKLLSESQVKNKYNVSLKNISKYIGNFPNDKVVIYNFLVVRAINKYRKQNKENILNKLIKTLGQTHQIVSIIDNINTNEMDINLVGILAPNYDCDIVKESYRAIFRIIRTGKREVKFSDLLSMIRKDFK</sequence>
<comment type="subcellular location">
    <subcellularLocation>
        <location evidence="1">Nucleus</location>
    </subcellularLocation>
</comment>
<dbReference type="InterPro" id="IPR036957">
    <property type="entry name" value="Znf_PARP_sf"/>
</dbReference>
<comment type="caution">
    <text evidence="7">The sequence shown here is derived from an EMBL/GenBank/DDBJ whole genome shotgun (WGS) entry which is preliminary data.</text>
</comment>
<dbReference type="GO" id="GO:0008270">
    <property type="term" value="F:zinc ion binding"/>
    <property type="evidence" value="ECO:0007669"/>
    <property type="project" value="UniProtKB-KW"/>
</dbReference>
<keyword evidence="8" id="KW-1185">Reference proteome</keyword>
<organism evidence="7 8">
    <name type="scientific">Stentor coeruleus</name>
    <dbReference type="NCBI Taxonomy" id="5963"/>
    <lineage>
        <taxon>Eukaryota</taxon>
        <taxon>Sar</taxon>
        <taxon>Alveolata</taxon>
        <taxon>Ciliophora</taxon>
        <taxon>Postciliodesmatophora</taxon>
        <taxon>Heterotrichea</taxon>
        <taxon>Heterotrichida</taxon>
        <taxon>Stentoridae</taxon>
        <taxon>Stentor</taxon>
    </lineage>
</organism>
<evidence type="ECO:0000256" key="3">
    <source>
        <dbReference type="ARBA" id="ARBA00022771"/>
    </source>
</evidence>
<dbReference type="Proteomes" id="UP000187209">
    <property type="component" value="Unassembled WGS sequence"/>
</dbReference>
<gene>
    <name evidence="7" type="ORF">SteCoe_746</name>
</gene>
<dbReference type="InterPro" id="IPR036047">
    <property type="entry name" value="F-box-like_dom_sf"/>
</dbReference>
<accession>A0A1R2D3M1</accession>
<dbReference type="SUPFAM" id="SSF57716">
    <property type="entry name" value="Glucocorticoid receptor-like (DNA-binding domain)"/>
    <property type="match status" value="1"/>
</dbReference>
<dbReference type="GO" id="GO:0003677">
    <property type="term" value="F:DNA binding"/>
    <property type="evidence" value="ECO:0007669"/>
    <property type="project" value="InterPro"/>
</dbReference>
<proteinExistence type="predicted"/>
<evidence type="ECO:0000259" key="6">
    <source>
        <dbReference type="PROSITE" id="PS50064"/>
    </source>
</evidence>
<dbReference type="InterPro" id="IPR001510">
    <property type="entry name" value="Znf_PARP"/>
</dbReference>
<dbReference type="Gene3D" id="1.20.1280.50">
    <property type="match status" value="1"/>
</dbReference>
<feature type="domain" description="PARP-type" evidence="6">
    <location>
        <begin position="4"/>
        <end position="53"/>
    </location>
</feature>
<keyword evidence="5" id="KW-0539">Nucleus</keyword>
<evidence type="ECO:0000313" key="8">
    <source>
        <dbReference type="Proteomes" id="UP000187209"/>
    </source>
</evidence>
<protein>
    <recommendedName>
        <fullName evidence="6">PARP-type domain-containing protein</fullName>
    </recommendedName>
</protein>
<keyword evidence="2" id="KW-0479">Metal-binding</keyword>
<evidence type="ECO:0000256" key="5">
    <source>
        <dbReference type="ARBA" id="ARBA00023242"/>
    </source>
</evidence>
<evidence type="ECO:0000256" key="2">
    <source>
        <dbReference type="ARBA" id="ARBA00022723"/>
    </source>
</evidence>
<keyword evidence="3" id="KW-0863">Zinc-finger</keyword>
<dbReference type="PROSITE" id="PS50064">
    <property type="entry name" value="ZF_PARP_2"/>
    <property type="match status" value="1"/>
</dbReference>
<name>A0A1R2D3M1_9CILI</name>
<evidence type="ECO:0000313" key="7">
    <source>
        <dbReference type="EMBL" id="OMJ95843.1"/>
    </source>
</evidence>
<dbReference type="EMBL" id="MPUH01000007">
    <property type="protein sequence ID" value="OMJ95843.1"/>
    <property type="molecule type" value="Genomic_DNA"/>
</dbReference>
<dbReference type="Gene3D" id="3.30.1740.10">
    <property type="entry name" value="Zinc finger, PARP-type"/>
    <property type="match status" value="1"/>
</dbReference>
<evidence type="ECO:0000256" key="1">
    <source>
        <dbReference type="ARBA" id="ARBA00004123"/>
    </source>
</evidence>
<dbReference type="SUPFAM" id="SSF81383">
    <property type="entry name" value="F-box domain"/>
    <property type="match status" value="1"/>
</dbReference>
<dbReference type="GO" id="GO:0005634">
    <property type="term" value="C:nucleus"/>
    <property type="evidence" value="ECO:0007669"/>
    <property type="project" value="UniProtKB-SubCell"/>
</dbReference>
<dbReference type="AlphaFoldDB" id="A0A1R2D3M1"/>
<keyword evidence="4" id="KW-0862">Zinc</keyword>
<evidence type="ECO:0000256" key="4">
    <source>
        <dbReference type="ARBA" id="ARBA00022833"/>
    </source>
</evidence>